<protein>
    <submittedName>
        <fullName evidence="2">Uncharacterized protein</fullName>
    </submittedName>
</protein>
<name>A0ABS0SXY2_9CAUL</name>
<reference evidence="2 3" key="1">
    <citation type="submission" date="2020-11" db="EMBL/GenBank/DDBJ databases">
        <title>genome sequence of strain KACC 18849.</title>
        <authorList>
            <person name="Gao J."/>
            <person name="Zhang X."/>
        </authorList>
    </citation>
    <scope>NUCLEOTIDE SEQUENCE [LARGE SCALE GENOMIC DNA]</scope>
    <source>
        <strain evidence="2 3">KACC 18849</strain>
    </source>
</reference>
<keyword evidence="1" id="KW-0732">Signal</keyword>
<sequence>MIRSIPVLLLAAALATDAQAAAGERRLATAEPGECAVIEQLAGPTSGPIRSVAAPAPGGDTLADYRATLEDAKRKHRPVSLRSCKNLRHRLGETGNAYSRVALSPDGDRAVVDVDCGPVFLRREKEGRWRVDASYVSAHGCQVLH</sequence>
<dbReference type="RefSeq" id="WP_198575468.1">
    <property type="nucleotide sequence ID" value="NZ_JADWOX010000003.1"/>
</dbReference>
<keyword evidence="3" id="KW-1185">Reference proteome</keyword>
<feature type="signal peptide" evidence="1">
    <location>
        <begin position="1"/>
        <end position="20"/>
    </location>
</feature>
<organism evidence="2 3">
    <name type="scientific">Caulobacter hibisci</name>
    <dbReference type="NCBI Taxonomy" id="2035993"/>
    <lineage>
        <taxon>Bacteria</taxon>
        <taxon>Pseudomonadati</taxon>
        <taxon>Pseudomonadota</taxon>
        <taxon>Alphaproteobacteria</taxon>
        <taxon>Caulobacterales</taxon>
        <taxon>Caulobacteraceae</taxon>
        <taxon>Caulobacter</taxon>
    </lineage>
</organism>
<accession>A0ABS0SXY2</accession>
<evidence type="ECO:0000313" key="2">
    <source>
        <dbReference type="EMBL" id="MBI1683548.1"/>
    </source>
</evidence>
<gene>
    <name evidence="2" type="ORF">I4Q42_07705</name>
</gene>
<evidence type="ECO:0000256" key="1">
    <source>
        <dbReference type="SAM" id="SignalP"/>
    </source>
</evidence>
<feature type="chain" id="PRO_5045837585" evidence="1">
    <location>
        <begin position="21"/>
        <end position="145"/>
    </location>
</feature>
<evidence type="ECO:0000313" key="3">
    <source>
        <dbReference type="Proteomes" id="UP000639859"/>
    </source>
</evidence>
<comment type="caution">
    <text evidence="2">The sequence shown here is derived from an EMBL/GenBank/DDBJ whole genome shotgun (WGS) entry which is preliminary data.</text>
</comment>
<dbReference type="Proteomes" id="UP000639859">
    <property type="component" value="Unassembled WGS sequence"/>
</dbReference>
<dbReference type="EMBL" id="JADWOX010000003">
    <property type="protein sequence ID" value="MBI1683548.1"/>
    <property type="molecule type" value="Genomic_DNA"/>
</dbReference>
<proteinExistence type="predicted"/>